<feature type="compositionally biased region" description="Basic and acidic residues" evidence="1">
    <location>
        <begin position="279"/>
        <end position="290"/>
    </location>
</feature>
<dbReference type="RefSeq" id="WP_183388956.1">
    <property type="nucleotide sequence ID" value="NZ_JACHXM010000023.1"/>
</dbReference>
<comment type="caution">
    <text evidence="2">The sequence shown here is derived from an EMBL/GenBank/DDBJ whole genome shotgun (WGS) entry which is preliminary data.</text>
</comment>
<feature type="region of interest" description="Disordered" evidence="1">
    <location>
        <begin position="61"/>
        <end position="84"/>
    </location>
</feature>
<keyword evidence="3" id="KW-1185">Reference proteome</keyword>
<evidence type="ECO:0000313" key="3">
    <source>
        <dbReference type="Proteomes" id="UP000525987"/>
    </source>
</evidence>
<evidence type="ECO:0000313" key="2">
    <source>
        <dbReference type="EMBL" id="MBB3142588.1"/>
    </source>
</evidence>
<feature type="region of interest" description="Disordered" evidence="1">
    <location>
        <begin position="324"/>
        <end position="348"/>
    </location>
</feature>
<name>A0A7W5C2K9_9GAMM</name>
<gene>
    <name evidence="2" type="ORF">FHR96_003488</name>
</gene>
<feature type="compositionally biased region" description="Polar residues" evidence="1">
    <location>
        <begin position="592"/>
        <end position="602"/>
    </location>
</feature>
<organism evidence="2 3">
    <name type="scientific">Halomonas organivorans</name>
    <dbReference type="NCBI Taxonomy" id="257772"/>
    <lineage>
        <taxon>Bacteria</taxon>
        <taxon>Pseudomonadati</taxon>
        <taxon>Pseudomonadota</taxon>
        <taxon>Gammaproteobacteria</taxon>
        <taxon>Oceanospirillales</taxon>
        <taxon>Halomonadaceae</taxon>
        <taxon>Halomonas</taxon>
    </lineage>
</organism>
<protein>
    <submittedName>
        <fullName evidence="2">Uncharacterized protein</fullName>
    </submittedName>
</protein>
<accession>A0A7W5C2K9</accession>
<proteinExistence type="predicted"/>
<dbReference type="Proteomes" id="UP000525987">
    <property type="component" value="Unassembled WGS sequence"/>
</dbReference>
<feature type="region of interest" description="Disordered" evidence="1">
    <location>
        <begin position="579"/>
        <end position="607"/>
    </location>
</feature>
<dbReference type="AlphaFoldDB" id="A0A7W5C2K9"/>
<feature type="region of interest" description="Disordered" evidence="1">
    <location>
        <begin position="273"/>
        <end position="299"/>
    </location>
</feature>
<dbReference type="EMBL" id="JACHXM010000023">
    <property type="protein sequence ID" value="MBB3142588.1"/>
    <property type="molecule type" value="Genomic_DNA"/>
</dbReference>
<reference evidence="2 3" key="1">
    <citation type="submission" date="2020-08" db="EMBL/GenBank/DDBJ databases">
        <title>Genomic Encyclopedia of Type Strains, Phase III (KMG-III): the genomes of soil and plant-associated and newly described type strains.</title>
        <authorList>
            <person name="Whitman W."/>
        </authorList>
    </citation>
    <scope>NUCLEOTIDE SEQUENCE [LARGE SCALE GENOMIC DNA]</scope>
    <source>
        <strain evidence="2 3">CECT 5995</strain>
    </source>
</reference>
<evidence type="ECO:0000256" key="1">
    <source>
        <dbReference type="SAM" id="MobiDB-lite"/>
    </source>
</evidence>
<sequence>MSYQPSLEDMAVLVEQQPEHFSSPVQTLRSLRSALQQGDNAVGQVVQENTVRAQYEDYLNHGGQPLTESPTPAMPEEEEGGQHDSVMGSACVECASLTPCIKKVEIVCHEGDNSRIALQGEGELLDTDGKIYFVAEHFLSGDSGFEGFLRGAPLADSGQVIVTLAKNCPHGHHTLFWTDEISGTSASPGVTQSDFTVETNPRPTLFNTDVFEPPHLAYEVIAITLDILMNRATMVREDVFSISLDGSGCFSFTSVTVPLLKFGGSVSVMPPRKGISRLSRSEGRAERERLGMSSNPRQVTHEQGWQISAGLDIVCGTTTKRVDVGSHSSETTTYDSAPSLRRRENARRQQDGVTRFLGALTNAAQRLSQDLCNERDDDKLFDLYTEGPKLGLALVTEQTEEQGGPGLSWMLSAGISVDFRFGVHVNIYEALKQAARRHPAGAALVAFMEDAEDGRNLGVAEYQISPSLFIDVSIGIGSRPSADTTGNANAVMNYDFLARKVECDGHVTGSLTALAGGGVSGYFDSIFTDRRVFKYEANISTTGGITIKTNEAGEWGYELFHNGAMLRVMGYKKVNVEESEKRNDSGGKSRKSQAAQSTQTTRWAEDRDNINTYRLADGYNGEFRQFS</sequence>
<feature type="compositionally biased region" description="Polar residues" evidence="1">
    <location>
        <begin position="326"/>
        <end position="336"/>
    </location>
</feature>